<sequence>MTKIQALQSLANAEGYNSAIDLLEDLMADVDLLSNGVCLNCGTHGKVELDSDCGWCYECHENKVTHAFILAGII</sequence>
<reference evidence="1" key="1">
    <citation type="submission" date="2020-03" db="EMBL/GenBank/DDBJ databases">
        <title>The deep terrestrial virosphere.</title>
        <authorList>
            <person name="Holmfeldt K."/>
            <person name="Nilsson E."/>
            <person name="Simone D."/>
            <person name="Lopez-Fernandez M."/>
            <person name="Wu X."/>
            <person name="de Brujin I."/>
            <person name="Lundin D."/>
            <person name="Andersson A."/>
            <person name="Bertilsson S."/>
            <person name="Dopson M."/>
        </authorList>
    </citation>
    <scope>NUCLEOTIDE SEQUENCE</scope>
    <source>
        <strain evidence="1">TM448B01525</strain>
    </source>
</reference>
<accession>A0A6M3XQZ5</accession>
<dbReference type="EMBL" id="MT144775">
    <property type="protein sequence ID" value="QJH99213.1"/>
    <property type="molecule type" value="Genomic_DNA"/>
</dbReference>
<organism evidence="1">
    <name type="scientific">viral metagenome</name>
    <dbReference type="NCBI Taxonomy" id="1070528"/>
    <lineage>
        <taxon>unclassified sequences</taxon>
        <taxon>metagenomes</taxon>
        <taxon>organismal metagenomes</taxon>
    </lineage>
</organism>
<evidence type="ECO:0000313" key="1">
    <source>
        <dbReference type="EMBL" id="QJH99213.1"/>
    </source>
</evidence>
<protein>
    <submittedName>
        <fullName evidence="1">Uncharacterized protein</fullName>
    </submittedName>
</protein>
<proteinExistence type="predicted"/>
<dbReference type="AlphaFoldDB" id="A0A6M3XQZ5"/>
<gene>
    <name evidence="1" type="ORF">TM448B01525_0019</name>
</gene>
<name>A0A6M3XQZ5_9ZZZZ</name>